<evidence type="ECO:0000313" key="2">
    <source>
        <dbReference type="Proteomes" id="UP001227268"/>
    </source>
</evidence>
<evidence type="ECO:0000313" key="1">
    <source>
        <dbReference type="EMBL" id="KAJ9099139.1"/>
    </source>
</evidence>
<name>A0ACC2VJ06_9TREE</name>
<proteinExistence type="predicted"/>
<dbReference type="Proteomes" id="UP001227268">
    <property type="component" value="Unassembled WGS sequence"/>
</dbReference>
<organism evidence="1 2">
    <name type="scientific">Naganishia friedmannii</name>
    <dbReference type="NCBI Taxonomy" id="89922"/>
    <lineage>
        <taxon>Eukaryota</taxon>
        <taxon>Fungi</taxon>
        <taxon>Dikarya</taxon>
        <taxon>Basidiomycota</taxon>
        <taxon>Agaricomycotina</taxon>
        <taxon>Tremellomycetes</taxon>
        <taxon>Filobasidiales</taxon>
        <taxon>Filobasidiaceae</taxon>
        <taxon>Naganishia</taxon>
    </lineage>
</organism>
<reference evidence="1" key="1">
    <citation type="submission" date="2023-04" db="EMBL/GenBank/DDBJ databases">
        <title>Draft Genome sequencing of Naganishia species isolated from polar environments using Oxford Nanopore Technology.</title>
        <authorList>
            <person name="Leo P."/>
            <person name="Venkateswaran K."/>
        </authorList>
    </citation>
    <scope>NUCLEOTIDE SEQUENCE</scope>
    <source>
        <strain evidence="1">MNA-CCFEE 5423</strain>
    </source>
</reference>
<comment type="caution">
    <text evidence="1">The sequence shown here is derived from an EMBL/GenBank/DDBJ whole genome shotgun (WGS) entry which is preliminary data.</text>
</comment>
<keyword evidence="2" id="KW-1185">Reference proteome</keyword>
<gene>
    <name evidence="1" type="ORF">QFC21_004018</name>
</gene>
<accession>A0ACC2VJ06</accession>
<sequence>MVTANSISKPCSAQPKRLVICCDGTWQSATALPTQQAATGAPSNVAKLSRVLAGAGTPNAQSDDAGKEYQQVVYYDAGVGSGDVSMLDRLVQGGSGLGLLEKVIEAYNFLVLNYTSRADKLYFFGFSRGAFTARACAGLVWEVGILRPSSVSEFLRLYSAYVTSDNFAIPFAKTEEWKRFVESKNGMHVVKDSGSYQVPVDVIGVWDTVGALGVPDVGHLIKIDNSAFRQQYKFHDVELNPGVKHAFQALALDDRRAPFHPSIWKASATKNPSLDLQQTWFPGVHLNIGGGSDTASSGESDPQEQLASITYAWMLDRIRPHLAFDEEELHAQQANWVGAMQPLIAAQIKQADDDRSFPQKLFHWWGGDKHAHGYAMPEIPNNFSEVYKFLGNPTDRIPLSLTEEDLKAGKYTKESVHFSVDIRRKGLAREDREKGYVPQAMKGWERRSSTIVKGGYEWFKPAGKAGEREKVMPESPPEASGLPEEDSMEVWLWKKGLASAQAREAY</sequence>
<dbReference type="EMBL" id="JASBWT010000013">
    <property type="protein sequence ID" value="KAJ9099139.1"/>
    <property type="molecule type" value="Genomic_DNA"/>
</dbReference>
<protein>
    <submittedName>
        <fullName evidence="1">Uncharacterized protein</fullName>
    </submittedName>
</protein>